<dbReference type="AlphaFoldDB" id="S9UCU5"/>
<protein>
    <submittedName>
        <fullName evidence="2">Uncharacterized protein</fullName>
    </submittedName>
</protein>
<proteinExistence type="predicted"/>
<feature type="transmembrane region" description="Helical" evidence="1">
    <location>
        <begin position="20"/>
        <end position="45"/>
    </location>
</feature>
<organism evidence="2 3">
    <name type="scientific">Strigomonas culicis</name>
    <dbReference type="NCBI Taxonomy" id="28005"/>
    <lineage>
        <taxon>Eukaryota</taxon>
        <taxon>Discoba</taxon>
        <taxon>Euglenozoa</taxon>
        <taxon>Kinetoplastea</taxon>
        <taxon>Metakinetoplastina</taxon>
        <taxon>Trypanosomatida</taxon>
        <taxon>Trypanosomatidae</taxon>
        <taxon>Strigomonadinae</taxon>
        <taxon>Strigomonas</taxon>
    </lineage>
</organism>
<feature type="transmembrane region" description="Helical" evidence="1">
    <location>
        <begin position="133"/>
        <end position="156"/>
    </location>
</feature>
<dbReference type="EMBL" id="ATMH01004973">
    <property type="protein sequence ID" value="EPY28607.1"/>
    <property type="molecule type" value="Genomic_DNA"/>
</dbReference>
<evidence type="ECO:0000313" key="3">
    <source>
        <dbReference type="Proteomes" id="UP000015354"/>
    </source>
</evidence>
<reference evidence="2 3" key="1">
    <citation type="journal article" date="2013" name="PLoS ONE">
        <title>Predicting the Proteins of Angomonas deanei, Strigomonas culicis and Their Respective Endosymbionts Reveals New Aspects of the Trypanosomatidae Family.</title>
        <authorList>
            <person name="Motta M.C."/>
            <person name="Martins A.C."/>
            <person name="de Souza S.S."/>
            <person name="Catta-Preta C.M."/>
            <person name="Silva R."/>
            <person name="Klein C.C."/>
            <person name="de Almeida L.G."/>
            <person name="de Lima Cunha O."/>
            <person name="Ciapina L.P."/>
            <person name="Brocchi M."/>
            <person name="Colabardini A.C."/>
            <person name="de Araujo Lima B."/>
            <person name="Machado C.R."/>
            <person name="de Almeida Soares C.M."/>
            <person name="Probst C.M."/>
            <person name="de Menezes C.B."/>
            <person name="Thompson C.E."/>
            <person name="Bartholomeu D.C."/>
            <person name="Gradia D.F."/>
            <person name="Pavoni D.P."/>
            <person name="Grisard E.C."/>
            <person name="Fantinatti-Garboggini F."/>
            <person name="Marchini F.K."/>
            <person name="Rodrigues-Luiz G.F."/>
            <person name="Wagner G."/>
            <person name="Goldman G.H."/>
            <person name="Fietto J.L."/>
            <person name="Elias M.C."/>
            <person name="Goldman M.H."/>
            <person name="Sagot M.F."/>
            <person name="Pereira M."/>
            <person name="Stoco P.H."/>
            <person name="de Mendonca-Neto R.P."/>
            <person name="Teixeira S.M."/>
            <person name="Maciel T.E."/>
            <person name="de Oliveira Mendes T.A."/>
            <person name="Urmenyi T.P."/>
            <person name="de Souza W."/>
            <person name="Schenkman S."/>
            <person name="de Vasconcelos A.T."/>
        </authorList>
    </citation>
    <scope>NUCLEOTIDE SEQUENCE [LARGE SCALE GENOMIC DNA]</scope>
</reference>
<accession>S9UCU5</accession>
<gene>
    <name evidence="2" type="ORF">STCU_04973</name>
</gene>
<comment type="caution">
    <text evidence="2">The sequence shown here is derived from an EMBL/GenBank/DDBJ whole genome shotgun (WGS) entry which is preliminary data.</text>
</comment>
<evidence type="ECO:0000256" key="1">
    <source>
        <dbReference type="SAM" id="Phobius"/>
    </source>
</evidence>
<name>S9UCU5_9TRYP</name>
<keyword evidence="1" id="KW-1133">Transmembrane helix</keyword>
<keyword evidence="3" id="KW-1185">Reference proteome</keyword>
<keyword evidence="1" id="KW-0812">Transmembrane</keyword>
<keyword evidence="1" id="KW-0472">Membrane</keyword>
<evidence type="ECO:0000313" key="2">
    <source>
        <dbReference type="EMBL" id="EPY28607.1"/>
    </source>
</evidence>
<dbReference type="OrthoDB" id="269884at2759"/>
<dbReference type="Proteomes" id="UP000015354">
    <property type="component" value="Unassembled WGS sequence"/>
</dbReference>
<sequence length="331" mass="38966">MQVLTAYVIHSSMFPLPHGFFFLMHILSFALLSLLLVLSFFFVVVRPCVRFAWHSVDMNEREKAREIEKEAFAISRPVAKVAKKKAKEDATPTTGFTGLLLTDLWREPLYTHSRTSDRLGFIDFGMVVPPIRAFFYCMICPFLCYPIALLHLYGFYRCMQTLVMPKYYRHKRYSDRVTYGVQKREYVEKQKKVLETQVDDLAEIEHALGVTKGQRNQFVDDPERRNVSYYVVEQKIMKAEAIFTGENWAWAFISDSCRYVTPLLFAYLFHPSSKRLMVDLQLVFQRRLRWNQVRHPVLNFFKSYKEYNSSMQRVVLTKAAPKGAQPWSRNL</sequence>